<evidence type="ECO:0000259" key="3">
    <source>
        <dbReference type="SMART" id="SM00701"/>
    </source>
</evidence>
<evidence type="ECO:0000259" key="2">
    <source>
        <dbReference type="SMART" id="SM00644"/>
    </source>
</evidence>
<dbReference type="RefSeq" id="WP_014262764.1">
    <property type="nucleotide sequence ID" value="NC_016630.1"/>
</dbReference>
<dbReference type="HOGENOM" id="CLU_079366_2_1_9"/>
<dbReference type="Proteomes" id="UP000007468">
    <property type="component" value="Chromosome"/>
</dbReference>
<organism evidence="4 5">
    <name type="scientific">Filifactor alocis (strain ATCC 35896 / CCUG 47790 / D40 B5)</name>
    <name type="common">Fusobacterium alocis</name>
    <dbReference type="NCBI Taxonomy" id="546269"/>
    <lineage>
        <taxon>Bacteria</taxon>
        <taxon>Bacillati</taxon>
        <taxon>Bacillota</taxon>
        <taxon>Clostridia</taxon>
        <taxon>Peptostreptococcales</taxon>
        <taxon>Filifactoraceae</taxon>
        <taxon>Filifactor</taxon>
    </lineage>
</organism>
<dbReference type="SMART" id="SM00701">
    <property type="entry name" value="PGRP"/>
    <property type="match status" value="1"/>
</dbReference>
<dbReference type="GO" id="GO:0008270">
    <property type="term" value="F:zinc ion binding"/>
    <property type="evidence" value="ECO:0007669"/>
    <property type="project" value="InterPro"/>
</dbReference>
<reference evidence="5" key="1">
    <citation type="submission" date="2010-12" db="EMBL/GenBank/DDBJ databases">
        <title>The genome sequence of Filifactor alocis strain ATCC 35896.</title>
        <authorList>
            <consortium name="The Broad Institute Genome Sequencing Platform"/>
            <person name="Ward D."/>
            <person name="Earl A."/>
            <person name="Feldgarden M."/>
            <person name="Young S.K."/>
            <person name="Gargeya S."/>
            <person name="Zeng Q."/>
            <person name="Alvarado L."/>
            <person name="Berlin A."/>
            <person name="Bochicchio J."/>
            <person name="Chapman S.B."/>
            <person name="Chen Z."/>
            <person name="Freedman E."/>
            <person name="Gellesch M."/>
            <person name="Goldberg J."/>
            <person name="Griggs A."/>
            <person name="Gujja S."/>
            <person name="Heilman E."/>
            <person name="Heiman D."/>
            <person name="Howarth C."/>
            <person name="Mehta T."/>
            <person name="Neiman D."/>
            <person name="Pearson M."/>
            <person name="Roberts A."/>
            <person name="Saif S."/>
            <person name="Shea T."/>
            <person name="Shenoy N."/>
            <person name="Sisk P."/>
            <person name="Stolte C."/>
            <person name="Sykes S."/>
            <person name="White J."/>
            <person name="Yandava C."/>
            <person name="Izard J."/>
            <person name="Blanton J.M."/>
            <person name="Baranova O.V."/>
            <person name="Tanner A.C."/>
            <person name="Dewhirst F.E."/>
            <person name="Haas B."/>
            <person name="Nusbaum C."/>
            <person name="Birren B."/>
        </authorList>
    </citation>
    <scope>NUCLEOTIDE SEQUENCE [LARGE SCALE GENOMIC DNA]</scope>
    <source>
        <strain evidence="5">ATCC 35896 / D40 B5</strain>
    </source>
</reference>
<dbReference type="Pfam" id="PF01510">
    <property type="entry name" value="Amidase_2"/>
    <property type="match status" value="1"/>
</dbReference>
<evidence type="ECO:0000313" key="5">
    <source>
        <dbReference type="Proteomes" id="UP000007468"/>
    </source>
</evidence>
<keyword evidence="5" id="KW-1185">Reference proteome</keyword>
<accession>E8RKD2</accession>
<feature type="domain" description="N-acetylmuramoyl-L-alanine amidase" evidence="2">
    <location>
        <begin position="12"/>
        <end position="141"/>
    </location>
</feature>
<dbReference type="PANTHER" id="PTHR11022">
    <property type="entry name" value="PEPTIDOGLYCAN RECOGNITION PROTEIN"/>
    <property type="match status" value="1"/>
</dbReference>
<dbReference type="eggNOG" id="COG5632">
    <property type="taxonomic scope" value="Bacteria"/>
</dbReference>
<dbReference type="SUPFAM" id="SSF55846">
    <property type="entry name" value="N-acetylmuramoyl-L-alanine amidase-like"/>
    <property type="match status" value="1"/>
</dbReference>
<dbReference type="InterPro" id="IPR036505">
    <property type="entry name" value="Amidase/PGRP_sf"/>
</dbReference>
<name>E8RKD2_FILAD</name>
<protein>
    <submittedName>
        <fullName evidence="4">N-acetylmuramoyl-L-alanine amidase</fullName>
    </submittedName>
</protein>
<dbReference type="AlphaFoldDB" id="E8RKD2"/>
<dbReference type="SMART" id="SM00644">
    <property type="entry name" value="Ami_2"/>
    <property type="match status" value="1"/>
</dbReference>
<dbReference type="OrthoDB" id="9811296at2"/>
<dbReference type="GO" id="GO:0008745">
    <property type="term" value="F:N-acetylmuramoyl-L-alanine amidase activity"/>
    <property type="evidence" value="ECO:0007669"/>
    <property type="project" value="InterPro"/>
</dbReference>
<dbReference type="EMBL" id="CP002390">
    <property type="protein sequence ID" value="ADW16178.1"/>
    <property type="molecule type" value="Genomic_DNA"/>
</dbReference>
<comment type="similarity">
    <text evidence="1">Belongs to the N-acetylmuramoyl-L-alanine amidase 2 family.</text>
</comment>
<dbReference type="PANTHER" id="PTHR11022:SF41">
    <property type="entry name" value="PEPTIDOGLYCAN-RECOGNITION PROTEIN LC-RELATED"/>
    <property type="match status" value="1"/>
</dbReference>
<evidence type="ECO:0000313" key="4">
    <source>
        <dbReference type="EMBL" id="ADW16178.1"/>
    </source>
</evidence>
<evidence type="ECO:0000256" key="1">
    <source>
        <dbReference type="ARBA" id="ARBA00007553"/>
    </source>
</evidence>
<dbReference type="KEGG" id="faa:HMPREF0389_00769"/>
<dbReference type="GO" id="GO:0009253">
    <property type="term" value="P:peptidoglycan catabolic process"/>
    <property type="evidence" value="ECO:0007669"/>
    <property type="project" value="InterPro"/>
</dbReference>
<dbReference type="CDD" id="cd06583">
    <property type="entry name" value="PGRP"/>
    <property type="match status" value="1"/>
</dbReference>
<dbReference type="Gene3D" id="3.40.80.10">
    <property type="entry name" value="Peptidoglycan recognition protein-like"/>
    <property type="match status" value="1"/>
</dbReference>
<dbReference type="InterPro" id="IPR015510">
    <property type="entry name" value="PGRP"/>
</dbReference>
<dbReference type="InterPro" id="IPR006619">
    <property type="entry name" value="PGRP_domain_met/bac"/>
</dbReference>
<feature type="domain" description="Peptidoglycan recognition protein family" evidence="3">
    <location>
        <begin position="6"/>
        <end position="135"/>
    </location>
</feature>
<gene>
    <name evidence="4" type="ordered locus">HMPREF0389_00769</name>
</gene>
<proteinExistence type="inferred from homology"/>
<dbReference type="InterPro" id="IPR002502">
    <property type="entry name" value="Amidase_domain"/>
</dbReference>
<sequence>MKLIKPNIIFRNSLRPLPKQNVKYIVIHHAEASKATWQDIHRWHQERGWAGAGYHEYITKTGEVYLLRGSETAEQCKEGVHVKGHNRESYGICLEGNYNGEQRIPYAQMEALFLRIAEKKKIYPKAKIRLHKQLSSTDCPGKFFPLVLDERK</sequence>